<proteinExistence type="inferred from homology"/>
<keyword evidence="10" id="KW-1185">Reference proteome</keyword>
<dbReference type="GO" id="GO:0022857">
    <property type="term" value="F:transmembrane transporter activity"/>
    <property type="evidence" value="ECO:0007669"/>
    <property type="project" value="InterPro"/>
</dbReference>
<evidence type="ECO:0000256" key="5">
    <source>
        <dbReference type="ARBA" id="ARBA00022989"/>
    </source>
</evidence>
<dbReference type="SUPFAM" id="SSF103473">
    <property type="entry name" value="MFS general substrate transporter"/>
    <property type="match status" value="1"/>
</dbReference>
<feature type="transmembrane region" description="Helical" evidence="8">
    <location>
        <begin position="160"/>
        <end position="178"/>
    </location>
</feature>
<evidence type="ECO:0000313" key="11">
    <source>
        <dbReference type="RefSeq" id="XP_004633320.1"/>
    </source>
</evidence>
<evidence type="ECO:0000259" key="9">
    <source>
        <dbReference type="PROSITE" id="PS50850"/>
    </source>
</evidence>
<dbReference type="PANTHER" id="PTHR23504:SF14">
    <property type="entry name" value="MAJOR FACILITATOR SUPERFAMILY DOMAIN-CONTAINING PROTEIN 9"/>
    <property type="match status" value="1"/>
</dbReference>
<dbReference type="GeneID" id="101582583"/>
<accession>A0A6P3FAX5</accession>
<feature type="region of interest" description="Disordered" evidence="7">
    <location>
        <begin position="216"/>
        <end position="249"/>
    </location>
</feature>
<dbReference type="FunCoup" id="A0A6P3FAX5">
    <property type="interactions" value="43"/>
</dbReference>
<name>A0A6P3FAX5_OCTDE</name>
<dbReference type="GO" id="GO:0016020">
    <property type="term" value="C:membrane"/>
    <property type="evidence" value="ECO:0007669"/>
    <property type="project" value="UniProtKB-SubCell"/>
</dbReference>
<keyword evidence="6 8" id="KW-0472">Membrane</keyword>
<evidence type="ECO:0000256" key="8">
    <source>
        <dbReference type="SAM" id="Phobius"/>
    </source>
</evidence>
<dbReference type="OMA" id="RFVRCLY"/>
<dbReference type="PRINTS" id="PR01035">
    <property type="entry name" value="TCRTETA"/>
</dbReference>
<evidence type="ECO:0000313" key="10">
    <source>
        <dbReference type="Proteomes" id="UP000515203"/>
    </source>
</evidence>
<dbReference type="InterPro" id="IPR020846">
    <property type="entry name" value="MFS_dom"/>
</dbReference>
<evidence type="ECO:0000256" key="4">
    <source>
        <dbReference type="ARBA" id="ARBA00022692"/>
    </source>
</evidence>
<evidence type="ECO:0000256" key="7">
    <source>
        <dbReference type="SAM" id="MobiDB-lite"/>
    </source>
</evidence>
<comment type="subcellular location">
    <subcellularLocation>
        <location evidence="1">Membrane</location>
        <topology evidence="1">Multi-pass membrane protein</topology>
    </subcellularLocation>
</comment>
<dbReference type="Gene3D" id="1.20.1250.20">
    <property type="entry name" value="MFS general substrate transporter like domains"/>
    <property type="match status" value="1"/>
</dbReference>
<evidence type="ECO:0000256" key="6">
    <source>
        <dbReference type="ARBA" id="ARBA00023136"/>
    </source>
</evidence>
<dbReference type="InterPro" id="IPR001958">
    <property type="entry name" value="Tet-R_TetA/multi-R_MdtG-like"/>
</dbReference>
<dbReference type="CTD" id="84804"/>
<dbReference type="Proteomes" id="UP000515203">
    <property type="component" value="Unplaced"/>
</dbReference>
<feature type="transmembrane region" description="Helical" evidence="8">
    <location>
        <begin position="67"/>
        <end position="88"/>
    </location>
</feature>
<comment type="similarity">
    <text evidence="2">Belongs to the major facilitator superfamily.</text>
</comment>
<dbReference type="InterPro" id="IPR011701">
    <property type="entry name" value="MFS"/>
</dbReference>
<evidence type="ECO:0000256" key="2">
    <source>
        <dbReference type="ARBA" id="ARBA00008335"/>
    </source>
</evidence>
<dbReference type="InParanoid" id="A0A6P3FAX5"/>
<feature type="compositionally biased region" description="Low complexity" evidence="7">
    <location>
        <begin position="238"/>
        <end position="249"/>
    </location>
</feature>
<feature type="transmembrane region" description="Helical" evidence="8">
    <location>
        <begin position="100"/>
        <end position="126"/>
    </location>
</feature>
<dbReference type="PROSITE" id="PS50850">
    <property type="entry name" value="MFS"/>
    <property type="match status" value="1"/>
</dbReference>
<keyword evidence="4 8" id="KW-0812">Transmembrane</keyword>
<dbReference type="PANTHER" id="PTHR23504">
    <property type="entry name" value="MAJOR FACILITATOR SUPERFAMILY DOMAIN-CONTAINING PROTEIN 10"/>
    <property type="match status" value="1"/>
</dbReference>
<evidence type="ECO:0000256" key="3">
    <source>
        <dbReference type="ARBA" id="ARBA00022448"/>
    </source>
</evidence>
<protein>
    <submittedName>
        <fullName evidence="11">Major facilitator superfamily domain-containing protein 9</fullName>
    </submittedName>
</protein>
<dbReference type="OrthoDB" id="10262656at2759"/>
<gene>
    <name evidence="11" type="primary">Mfsd9</name>
</gene>
<dbReference type="Pfam" id="PF07690">
    <property type="entry name" value="MFS_1"/>
    <property type="match status" value="1"/>
</dbReference>
<feature type="transmembrane region" description="Helical" evidence="8">
    <location>
        <begin position="349"/>
        <end position="370"/>
    </location>
</feature>
<feature type="transmembrane region" description="Helical" evidence="8">
    <location>
        <begin position="275"/>
        <end position="296"/>
    </location>
</feature>
<dbReference type="RefSeq" id="XP_004633320.1">
    <property type="nucleotide sequence ID" value="XM_004633263.2"/>
</dbReference>
<dbReference type="AlphaFoldDB" id="A0A6P3FAX5"/>
<reference evidence="11" key="1">
    <citation type="submission" date="2025-08" db="UniProtKB">
        <authorList>
            <consortium name="RefSeq"/>
        </authorList>
    </citation>
    <scope>IDENTIFICATION</scope>
</reference>
<evidence type="ECO:0000256" key="1">
    <source>
        <dbReference type="ARBA" id="ARBA00004141"/>
    </source>
</evidence>
<dbReference type="CDD" id="cd17390">
    <property type="entry name" value="MFS_MFSD9"/>
    <property type="match status" value="1"/>
</dbReference>
<feature type="transmembrane region" description="Helical" evidence="8">
    <location>
        <begin position="185"/>
        <end position="206"/>
    </location>
</feature>
<keyword evidence="5 8" id="KW-1133">Transmembrane helix</keyword>
<feature type="domain" description="Major facilitator superfamily (MFS) profile" evidence="9">
    <location>
        <begin position="33"/>
        <end position="450"/>
    </location>
</feature>
<organism evidence="10 11">
    <name type="scientific">Octodon degus</name>
    <name type="common">Degu</name>
    <name type="synonym">Sciurus degus</name>
    <dbReference type="NCBI Taxonomy" id="10160"/>
    <lineage>
        <taxon>Eukaryota</taxon>
        <taxon>Metazoa</taxon>
        <taxon>Chordata</taxon>
        <taxon>Craniata</taxon>
        <taxon>Vertebrata</taxon>
        <taxon>Euteleostomi</taxon>
        <taxon>Mammalia</taxon>
        <taxon>Eutheria</taxon>
        <taxon>Euarchontoglires</taxon>
        <taxon>Glires</taxon>
        <taxon>Rodentia</taxon>
        <taxon>Hystricomorpha</taxon>
        <taxon>Octodontidae</taxon>
        <taxon>Octodon</taxon>
    </lineage>
</organism>
<sequence>MWCLRFGAPGGPASATPELPPERGPGAVGARRFLLGLYLVGFLDLFGVSMVIPLLDLHAKSLGASPTVAGIVGSSYGILQLFSSTLVGCWSDVAGRRRSLLLCLLLSALGYLLLGASSSVLLFALARVPVGIFKHTLSICRALLSDLVVEKERPVVLGRFNTASSAGFILGPVLGGYLAELEGGFRLTALICCSIFLLNAGLVWLFPWSGMEVSGTENGPRQRGRQAPSRTDHEPQGAATSPAATETAPPGLWADTRAAMQDGRSLVCSEMGDILLVRLLMGMAVLLYHSNFVLALEQRFGVRPRASGYLIGYSSALGALAGLTLGPVLRLYQHDLHAALLHSSVLTCALLLLYASAGTVAVVVLTSTFLSFSTTIGRTCVTDLQLTMGGAQASGTVIGVGQSVTAVGRIIAPLLSGVAQEVSPCGPPGLGAALALVAVFIMSFSKPHCSNAGSGKLKSA</sequence>
<dbReference type="InterPro" id="IPR036259">
    <property type="entry name" value="MFS_trans_sf"/>
</dbReference>
<keyword evidence="3" id="KW-0813">Transport</keyword>
<feature type="transmembrane region" description="Helical" evidence="8">
    <location>
        <begin position="33"/>
        <end position="55"/>
    </location>
</feature>
<feature type="transmembrane region" description="Helical" evidence="8">
    <location>
        <begin position="308"/>
        <end position="329"/>
    </location>
</feature>